<dbReference type="Proteomes" id="UP000034543">
    <property type="component" value="Unassembled WGS sequence"/>
</dbReference>
<dbReference type="InterPro" id="IPR046107">
    <property type="entry name" value="DUF6044"/>
</dbReference>
<evidence type="ECO:0000313" key="3">
    <source>
        <dbReference type="Proteomes" id="UP000034543"/>
    </source>
</evidence>
<feature type="transmembrane region" description="Helical" evidence="1">
    <location>
        <begin position="5"/>
        <end position="24"/>
    </location>
</feature>
<evidence type="ECO:0008006" key="4">
    <source>
        <dbReference type="Google" id="ProtNLM"/>
    </source>
</evidence>
<feature type="transmembrane region" description="Helical" evidence="1">
    <location>
        <begin position="122"/>
        <end position="145"/>
    </location>
</feature>
<evidence type="ECO:0000313" key="2">
    <source>
        <dbReference type="EMBL" id="KKS86308.1"/>
    </source>
</evidence>
<feature type="transmembrane region" description="Helical" evidence="1">
    <location>
        <begin position="97"/>
        <end position="115"/>
    </location>
</feature>
<dbReference type="Pfam" id="PF19510">
    <property type="entry name" value="DUF6044"/>
    <property type="match status" value="1"/>
</dbReference>
<sequence>MRLRWVIGIGILTILIHLLPYLIYGENVYVAINDNLDGSFFQYVVLAQSKKIFNGLDDYLPQVMNGLPRNVLPSELNLTTQLFALFPAFPAYVINQFFIRLVAFVGMFLLLRLLFSKQTNQVIILFVTASFASLPFLTFGGSSIATQPLATYALIIISRHRGKLWHWLLLVLIPFFSSLPLAYTFFIFAACGFFIYDAWLNTKYNWRLLIGISILFLGFILVEYRMFYNTFFNPNYVSHRSQFTYEATSFIKSLEETWVIFFYSQYHTNSAHTPFISISLSLALLKATNKQRRKIVIMGLCISIIALIYGFRHYSLTLLLQQKIGLLQIFDTSRFYWLLPLIWYIVFAYSLIVIVRIPRWGRKIAVFLIAAQLLFLFYKHEHWVGQRTHQITYRNFFAVQLLSEIKEYIGKPLNSYRVVSVGLHPSISAYNGFYTLDFYLGDYPLWYKHAFREIIAPQLTEDEELRKKFDNWGSRCYILLTDLPLTPRTKEFYQDYTINNFPISTTALKQLGATYIFSAAKIANPENKSLELLNTFSHENSHWTIYLYLLK</sequence>
<name>A0A0G1FHJ0_9BACT</name>
<feature type="transmembrane region" description="Helical" evidence="1">
    <location>
        <begin position="165"/>
        <end position="196"/>
    </location>
</feature>
<organism evidence="2 3">
    <name type="scientific">Candidatus Gottesmanbacteria bacterium GW2011_GWA1_43_11</name>
    <dbReference type="NCBI Taxonomy" id="1618436"/>
    <lineage>
        <taxon>Bacteria</taxon>
        <taxon>Candidatus Gottesmaniibacteriota</taxon>
    </lineage>
</organism>
<keyword evidence="1" id="KW-1133">Transmembrane helix</keyword>
<dbReference type="AlphaFoldDB" id="A0A0G1FHJ0"/>
<evidence type="ECO:0000256" key="1">
    <source>
        <dbReference type="SAM" id="Phobius"/>
    </source>
</evidence>
<feature type="transmembrane region" description="Helical" evidence="1">
    <location>
        <begin position="295"/>
        <end position="315"/>
    </location>
</feature>
<accession>A0A0G1FHJ0</accession>
<proteinExistence type="predicted"/>
<reference evidence="2 3" key="1">
    <citation type="journal article" date="2015" name="Nature">
        <title>rRNA introns, odd ribosomes, and small enigmatic genomes across a large radiation of phyla.</title>
        <authorList>
            <person name="Brown C.T."/>
            <person name="Hug L.A."/>
            <person name="Thomas B.C."/>
            <person name="Sharon I."/>
            <person name="Castelle C.J."/>
            <person name="Singh A."/>
            <person name="Wilkins M.J."/>
            <person name="Williams K.H."/>
            <person name="Banfield J.F."/>
        </authorList>
    </citation>
    <scope>NUCLEOTIDE SEQUENCE [LARGE SCALE GENOMIC DNA]</scope>
</reference>
<feature type="transmembrane region" description="Helical" evidence="1">
    <location>
        <begin position="335"/>
        <end position="357"/>
    </location>
</feature>
<comment type="caution">
    <text evidence="2">The sequence shown here is derived from an EMBL/GenBank/DDBJ whole genome shotgun (WGS) entry which is preliminary data.</text>
</comment>
<keyword evidence="1" id="KW-0812">Transmembrane</keyword>
<dbReference type="EMBL" id="LCFB01000001">
    <property type="protein sequence ID" value="KKS86308.1"/>
    <property type="molecule type" value="Genomic_DNA"/>
</dbReference>
<keyword evidence="1" id="KW-0472">Membrane</keyword>
<protein>
    <recommendedName>
        <fullName evidence="4">Glycosyltransferase RgtA/B/C/D-like domain-containing protein</fullName>
    </recommendedName>
</protein>
<feature type="transmembrane region" description="Helical" evidence="1">
    <location>
        <begin position="208"/>
        <end position="227"/>
    </location>
</feature>
<gene>
    <name evidence="2" type="ORF">UV59_C0001G0031</name>
</gene>
<dbReference type="STRING" id="1618436.UV59_C0001G0031"/>